<proteinExistence type="predicted"/>
<keyword evidence="3" id="KW-1185">Reference proteome</keyword>
<accession>A0A6H5GS65</accession>
<protein>
    <submittedName>
        <fullName evidence="2">Uncharacterized protein</fullName>
    </submittedName>
</protein>
<organism evidence="2 3">
    <name type="scientific">Nesidiocoris tenuis</name>
    <dbReference type="NCBI Taxonomy" id="355587"/>
    <lineage>
        <taxon>Eukaryota</taxon>
        <taxon>Metazoa</taxon>
        <taxon>Ecdysozoa</taxon>
        <taxon>Arthropoda</taxon>
        <taxon>Hexapoda</taxon>
        <taxon>Insecta</taxon>
        <taxon>Pterygota</taxon>
        <taxon>Neoptera</taxon>
        <taxon>Paraneoptera</taxon>
        <taxon>Hemiptera</taxon>
        <taxon>Heteroptera</taxon>
        <taxon>Panheteroptera</taxon>
        <taxon>Cimicomorpha</taxon>
        <taxon>Miridae</taxon>
        <taxon>Dicyphina</taxon>
        <taxon>Nesidiocoris</taxon>
    </lineage>
</organism>
<feature type="compositionally biased region" description="Polar residues" evidence="1">
    <location>
        <begin position="28"/>
        <end position="39"/>
    </location>
</feature>
<gene>
    <name evidence="2" type="ORF">NTEN_LOCUS11869</name>
</gene>
<feature type="compositionally biased region" description="Basic and acidic residues" evidence="1">
    <location>
        <begin position="79"/>
        <end position="91"/>
    </location>
</feature>
<sequence>MERRPGPLNSGGRRWQLTSVHSQVKVSSHFRSSNVQFSAQRAVRESEDPVGSLSRKGSNRTQEERRTRRHSRTSPYPTQRKETGSPVEQRRDSIRCQGNYEVFKFQAFISSIDAENFLGGFFSHLSRVFQVQKKRGNAEDDSLTKQIGSQFDCHGFVQFGNFDWLAQVHDPHLHFDFAPIVNCNNNNHGFRPSQWCADNTSYVANTYLILSSVRGSSGSYDYESCNLQTGMESPISVVSSSEESSSGSTSSSSDSVLKSASEMA</sequence>
<dbReference type="AlphaFoldDB" id="A0A6H5GS65"/>
<dbReference type="EMBL" id="CADCXU010017643">
    <property type="protein sequence ID" value="CAB0006392.1"/>
    <property type="molecule type" value="Genomic_DNA"/>
</dbReference>
<evidence type="ECO:0000313" key="3">
    <source>
        <dbReference type="Proteomes" id="UP000479000"/>
    </source>
</evidence>
<reference evidence="2 3" key="1">
    <citation type="submission" date="2020-02" db="EMBL/GenBank/DDBJ databases">
        <authorList>
            <person name="Ferguson B K."/>
        </authorList>
    </citation>
    <scope>NUCLEOTIDE SEQUENCE [LARGE SCALE GENOMIC DNA]</scope>
</reference>
<feature type="region of interest" description="Disordered" evidence="1">
    <location>
        <begin position="28"/>
        <end position="91"/>
    </location>
</feature>
<evidence type="ECO:0000313" key="2">
    <source>
        <dbReference type="EMBL" id="CAB0006392.1"/>
    </source>
</evidence>
<evidence type="ECO:0000256" key="1">
    <source>
        <dbReference type="SAM" id="MobiDB-lite"/>
    </source>
</evidence>
<dbReference type="Proteomes" id="UP000479000">
    <property type="component" value="Unassembled WGS sequence"/>
</dbReference>
<name>A0A6H5GS65_9HEMI</name>
<feature type="region of interest" description="Disordered" evidence="1">
    <location>
        <begin position="233"/>
        <end position="264"/>
    </location>
</feature>